<comment type="similarity">
    <text evidence="3 10">Belongs to the cytochrome c oxidase bacterial subunit CtaF family.</text>
</comment>
<keyword evidence="4 10" id="KW-1003">Cell membrane</keyword>
<keyword evidence="5 11" id="KW-0812">Transmembrane</keyword>
<dbReference type="Pfam" id="PF12270">
    <property type="entry name" value="Cyt_c_ox_IV"/>
    <property type="match status" value="1"/>
</dbReference>
<comment type="caution">
    <text evidence="12">The sequence shown here is derived from an EMBL/GenBank/DDBJ whole genome shotgun (WGS) entry which is preliminary data.</text>
</comment>
<evidence type="ECO:0000256" key="2">
    <source>
        <dbReference type="ARBA" id="ARBA00004651"/>
    </source>
</evidence>
<dbReference type="EMBL" id="JAGTPG010000001">
    <property type="protein sequence ID" value="MBR8638841.1"/>
    <property type="molecule type" value="Genomic_DNA"/>
</dbReference>
<dbReference type="InterPro" id="IPR021050">
    <property type="entry name" value="Cyt_c_oxidase_su4_actinobac"/>
</dbReference>
<comment type="subunit">
    <text evidence="10">Associates with subunits I, II and III to form cytochrome c oxidase.</text>
</comment>
<dbReference type="GO" id="GO:0004129">
    <property type="term" value="F:cytochrome-c oxidase activity"/>
    <property type="evidence" value="ECO:0007669"/>
    <property type="project" value="UniProtKB-EC"/>
</dbReference>
<evidence type="ECO:0000256" key="5">
    <source>
        <dbReference type="ARBA" id="ARBA00022692"/>
    </source>
</evidence>
<dbReference type="Proteomes" id="UP000682308">
    <property type="component" value="Unassembled WGS sequence"/>
</dbReference>
<keyword evidence="7 11" id="KW-1133">Transmembrane helix</keyword>
<dbReference type="GO" id="GO:0005886">
    <property type="term" value="C:plasma membrane"/>
    <property type="evidence" value="ECO:0007669"/>
    <property type="project" value="UniProtKB-SubCell"/>
</dbReference>
<keyword evidence="13" id="KW-1185">Reference proteome</keyword>
<name>A0A941FED5_9ACTN</name>
<dbReference type="PIRSF" id="PIRSF017385">
    <property type="entry name" value="CtaF"/>
    <property type="match status" value="1"/>
</dbReference>
<evidence type="ECO:0000256" key="11">
    <source>
        <dbReference type="SAM" id="Phobius"/>
    </source>
</evidence>
<dbReference type="AlphaFoldDB" id="A0A941FED5"/>
<keyword evidence="8 10" id="KW-0472">Membrane</keyword>
<accession>A0A941FED5</accession>
<keyword evidence="6 10" id="KW-1278">Translocase</keyword>
<dbReference type="EC" id="7.1.1.9" evidence="10"/>
<evidence type="ECO:0000256" key="3">
    <source>
        <dbReference type="ARBA" id="ARBA00006870"/>
    </source>
</evidence>
<feature type="transmembrane region" description="Helical" evidence="11">
    <location>
        <begin position="86"/>
        <end position="118"/>
    </location>
</feature>
<gene>
    <name evidence="12" type="ORF">KEF29_04745</name>
</gene>
<reference evidence="12 13" key="1">
    <citation type="submission" date="2021-04" db="EMBL/GenBank/DDBJ databases">
        <title>Characterization of the biosynthetic gene cluster of new lipopeptides with antitumor activity in the genome of the marine Streptomyces PHM034.</title>
        <authorList>
            <person name="Ceniceros A."/>
            <person name="Canedo L."/>
            <person name="Mendez C."/>
            <person name="Olano C."/>
            <person name="Schleissner C."/>
            <person name="Cuevas C."/>
            <person name="De La Calle F."/>
            <person name="Salas J.A."/>
        </authorList>
    </citation>
    <scope>NUCLEOTIDE SEQUENCE [LARGE SCALE GENOMIC DNA]</scope>
    <source>
        <strain evidence="12 13">PHM034</strain>
    </source>
</reference>
<dbReference type="Gene3D" id="1.10.287.70">
    <property type="match status" value="1"/>
</dbReference>
<evidence type="ECO:0000256" key="1">
    <source>
        <dbReference type="ARBA" id="ARBA00002536"/>
    </source>
</evidence>
<feature type="transmembrane region" description="Helical" evidence="11">
    <location>
        <begin position="29"/>
        <end position="51"/>
    </location>
</feature>
<organism evidence="12 13">
    <name type="scientific">Streptomyces tuirus</name>
    <dbReference type="NCBI Taxonomy" id="68278"/>
    <lineage>
        <taxon>Bacteria</taxon>
        <taxon>Bacillati</taxon>
        <taxon>Actinomycetota</taxon>
        <taxon>Actinomycetes</taxon>
        <taxon>Kitasatosporales</taxon>
        <taxon>Streptomycetaceae</taxon>
        <taxon>Streptomyces</taxon>
    </lineage>
</organism>
<comment type="subcellular location">
    <subcellularLocation>
        <location evidence="2">Cell membrane</location>
        <topology evidence="2">Multi-pass membrane protein</topology>
    </subcellularLocation>
</comment>
<evidence type="ECO:0000313" key="13">
    <source>
        <dbReference type="Proteomes" id="UP000682308"/>
    </source>
</evidence>
<evidence type="ECO:0000256" key="4">
    <source>
        <dbReference type="ARBA" id="ARBA00022475"/>
    </source>
</evidence>
<proteinExistence type="inferred from homology"/>
<evidence type="ECO:0000256" key="7">
    <source>
        <dbReference type="ARBA" id="ARBA00022989"/>
    </source>
</evidence>
<evidence type="ECO:0000256" key="10">
    <source>
        <dbReference type="PIRNR" id="PIRNR017385"/>
    </source>
</evidence>
<comment type="function">
    <text evidence="1 10">Part of cytochrome c oxidase, its function is unknown.</text>
</comment>
<evidence type="ECO:0000256" key="9">
    <source>
        <dbReference type="ARBA" id="ARBA00047816"/>
    </source>
</evidence>
<evidence type="ECO:0000313" key="12">
    <source>
        <dbReference type="EMBL" id="MBR8638841.1"/>
    </source>
</evidence>
<evidence type="ECO:0000256" key="6">
    <source>
        <dbReference type="ARBA" id="ARBA00022967"/>
    </source>
</evidence>
<comment type="catalytic activity">
    <reaction evidence="9 10">
        <text>4 Fe(II)-[cytochrome c] + O2 + 8 H(+)(in) = 4 Fe(III)-[cytochrome c] + 2 H2O + 4 H(+)(out)</text>
        <dbReference type="Rhea" id="RHEA:11436"/>
        <dbReference type="Rhea" id="RHEA-COMP:10350"/>
        <dbReference type="Rhea" id="RHEA-COMP:14399"/>
        <dbReference type="ChEBI" id="CHEBI:15377"/>
        <dbReference type="ChEBI" id="CHEBI:15378"/>
        <dbReference type="ChEBI" id="CHEBI:15379"/>
        <dbReference type="ChEBI" id="CHEBI:29033"/>
        <dbReference type="ChEBI" id="CHEBI:29034"/>
        <dbReference type="EC" id="7.1.1.9"/>
    </reaction>
</comment>
<sequence>MKTEAVLFAGVAVFFAVTAASYGWFANDPAGTTVLIVAFLMASLVSFFLTVQYRRRGRRPQDRKDAEVAPSAGPIEFLPPDSPWPIIVATGFVIVALGVVFGLWLALIGVGVLALGVLGMVLEHAGRQDSGEPSAERPR</sequence>
<evidence type="ECO:0000256" key="8">
    <source>
        <dbReference type="ARBA" id="ARBA00023136"/>
    </source>
</evidence>
<dbReference type="GO" id="GO:0022900">
    <property type="term" value="P:electron transport chain"/>
    <property type="evidence" value="ECO:0007669"/>
    <property type="project" value="InterPro"/>
</dbReference>
<protein>
    <recommendedName>
        <fullName evidence="10">Cytochrome c oxidase polypeptide 4</fullName>
        <ecNumber evidence="10">7.1.1.9</ecNumber>
    </recommendedName>
    <alternativeName>
        <fullName evidence="10">Cytochrome aa3 subunit 4</fullName>
    </alternativeName>
    <alternativeName>
        <fullName evidence="10">Cytochrome c oxidase polypeptide IV</fullName>
    </alternativeName>
</protein>